<feature type="domain" description="Bet v I/Major latex protein" evidence="1">
    <location>
        <begin position="2"/>
        <end position="151"/>
    </location>
</feature>
<dbReference type="PANTHER" id="PTHR31907">
    <property type="entry name" value="MLP-LIKE PROTEIN 423"/>
    <property type="match status" value="1"/>
</dbReference>
<name>S8BW38_9LAMI</name>
<dbReference type="InterPro" id="IPR023393">
    <property type="entry name" value="START-like_dom_sf"/>
</dbReference>
<proteinExistence type="predicted"/>
<comment type="caution">
    <text evidence="2">The sequence shown here is derived from an EMBL/GenBank/DDBJ whole genome shotgun (WGS) entry which is preliminary data.</text>
</comment>
<dbReference type="InterPro" id="IPR000916">
    <property type="entry name" value="Bet_v_I/MLP"/>
</dbReference>
<dbReference type="CDD" id="cd07816">
    <property type="entry name" value="Bet_v1-like"/>
    <property type="match status" value="1"/>
</dbReference>
<dbReference type="EMBL" id="AUSU01008870">
    <property type="protein sequence ID" value="EPS58825.1"/>
    <property type="molecule type" value="Genomic_DNA"/>
</dbReference>
<dbReference type="SUPFAM" id="SSF55961">
    <property type="entry name" value="Bet v1-like"/>
    <property type="match status" value="1"/>
</dbReference>
<evidence type="ECO:0000313" key="3">
    <source>
        <dbReference type="Proteomes" id="UP000015453"/>
    </source>
</evidence>
<evidence type="ECO:0000259" key="1">
    <source>
        <dbReference type="SMART" id="SM01037"/>
    </source>
</evidence>
<sequence length="152" mass="17236">MGARGRLVVGHEFPSSKGDIFYQVLKNNPHRLSASSPQFVQGCKVEEGEFGKPGSVIVWTFTHEGKESVAKEVIERVDDENRVLSFRIVEGEVLDQYEEFLTTFRVEPSRDGKKDYVTWTFEYETRGGDVEPPFALEQTAFGVIVNFEKSLP</sequence>
<accession>S8BW38</accession>
<dbReference type="SMART" id="SM01037">
    <property type="entry name" value="Bet_v_1"/>
    <property type="match status" value="1"/>
</dbReference>
<dbReference type="Proteomes" id="UP000015453">
    <property type="component" value="Unassembled WGS sequence"/>
</dbReference>
<reference evidence="2 3" key="1">
    <citation type="journal article" date="2013" name="BMC Genomics">
        <title>The miniature genome of a carnivorous plant Genlisea aurea contains a low number of genes and short non-coding sequences.</title>
        <authorList>
            <person name="Leushkin E.V."/>
            <person name="Sutormin R.A."/>
            <person name="Nabieva E.R."/>
            <person name="Penin A.A."/>
            <person name="Kondrashov A.S."/>
            <person name="Logacheva M.D."/>
        </authorList>
    </citation>
    <scope>NUCLEOTIDE SEQUENCE [LARGE SCALE GENOMIC DNA]</scope>
</reference>
<dbReference type="OrthoDB" id="1858121at2759"/>
<dbReference type="InterPro" id="IPR051761">
    <property type="entry name" value="MLP-like_ligand-binding"/>
</dbReference>
<dbReference type="Pfam" id="PF00407">
    <property type="entry name" value="Bet_v_1"/>
    <property type="match status" value="1"/>
</dbReference>
<evidence type="ECO:0000313" key="2">
    <source>
        <dbReference type="EMBL" id="EPS58825.1"/>
    </source>
</evidence>
<organism evidence="2 3">
    <name type="scientific">Genlisea aurea</name>
    <dbReference type="NCBI Taxonomy" id="192259"/>
    <lineage>
        <taxon>Eukaryota</taxon>
        <taxon>Viridiplantae</taxon>
        <taxon>Streptophyta</taxon>
        <taxon>Embryophyta</taxon>
        <taxon>Tracheophyta</taxon>
        <taxon>Spermatophyta</taxon>
        <taxon>Magnoliopsida</taxon>
        <taxon>eudicotyledons</taxon>
        <taxon>Gunneridae</taxon>
        <taxon>Pentapetalae</taxon>
        <taxon>asterids</taxon>
        <taxon>lamiids</taxon>
        <taxon>Lamiales</taxon>
        <taxon>Lentibulariaceae</taxon>
        <taxon>Genlisea</taxon>
    </lineage>
</organism>
<dbReference type="GO" id="GO:0006952">
    <property type="term" value="P:defense response"/>
    <property type="evidence" value="ECO:0007669"/>
    <property type="project" value="InterPro"/>
</dbReference>
<keyword evidence="3" id="KW-1185">Reference proteome</keyword>
<dbReference type="AlphaFoldDB" id="S8BW38"/>
<dbReference type="Gene3D" id="3.30.530.20">
    <property type="match status" value="1"/>
</dbReference>
<protein>
    <recommendedName>
        <fullName evidence="1">Bet v I/Major latex protein domain-containing protein</fullName>
    </recommendedName>
</protein>
<gene>
    <name evidence="2" type="ORF">M569_15989</name>
</gene>